<dbReference type="PANTHER" id="PTHR37532">
    <property type="entry name" value="PROTEIN ISCX"/>
    <property type="match status" value="1"/>
</dbReference>
<dbReference type="Gene3D" id="1.10.10.600">
    <property type="entry name" value="IscX-like"/>
    <property type="match status" value="1"/>
</dbReference>
<keyword evidence="2" id="KW-1185">Reference proteome</keyword>
<proteinExistence type="predicted"/>
<dbReference type="Pfam" id="PF04384">
    <property type="entry name" value="Fe-S_assembly"/>
    <property type="match status" value="1"/>
</dbReference>
<dbReference type="NCBIfam" id="TIGR03412">
    <property type="entry name" value="iscX_yfhJ"/>
    <property type="match status" value="1"/>
</dbReference>
<dbReference type="InterPro" id="IPR007479">
    <property type="entry name" value="ISC_FeS_clus_asmbl_IscsX"/>
</dbReference>
<dbReference type="Proteomes" id="UP000288953">
    <property type="component" value="Chromosome"/>
</dbReference>
<gene>
    <name evidence="1" type="primary">iscX</name>
    <name evidence="1" type="ORF">C3B55_00958</name>
</gene>
<protein>
    <submittedName>
        <fullName evidence="1">FeS assembly protein IscX</fullName>
    </submittedName>
</protein>
<reference evidence="1 2" key="1">
    <citation type="journal article" date="2018" name="Genome Biol. Evol.">
        <title>Partnering With a Pest: Genomes of Hemlock Woolly Adelgid Symbionts Reveal Atypical Nutritional Provisioning Patterns in Dual-Obligate Bacteria.</title>
        <authorList>
            <person name="Weglarz K.M."/>
            <person name="Havill N.P."/>
            <person name="Burke G.R."/>
            <person name="von Dohlen C.D."/>
        </authorList>
    </citation>
    <scope>NUCLEOTIDE SEQUENCE [LARGE SCALE GENOMIC DNA]</scope>
    <source>
        <strain evidence="1 2">HWA_ENA</strain>
    </source>
</reference>
<dbReference type="RefSeq" id="WP_129211741.1">
    <property type="nucleotide sequence ID" value="NZ_CP026512.1"/>
</dbReference>
<dbReference type="PIRSF" id="PIRSF039003">
    <property type="entry name" value="IscX"/>
    <property type="match status" value="1"/>
</dbReference>
<evidence type="ECO:0000313" key="2">
    <source>
        <dbReference type="Proteomes" id="UP000288953"/>
    </source>
</evidence>
<dbReference type="SUPFAM" id="SSF140319">
    <property type="entry name" value="IscX-like"/>
    <property type="match status" value="1"/>
</dbReference>
<dbReference type="PANTHER" id="PTHR37532:SF1">
    <property type="entry name" value="PROTEIN ISCX"/>
    <property type="match status" value="1"/>
</dbReference>
<accession>A0ABX5RAE3</accession>
<dbReference type="EMBL" id="CP026512">
    <property type="protein sequence ID" value="QAX82259.1"/>
    <property type="molecule type" value="Genomic_DNA"/>
</dbReference>
<dbReference type="InterPro" id="IPR036762">
    <property type="entry name" value="IscX-like_sf"/>
</dbReference>
<sequence>MNLKWVDVQEIAILLNARNPDLNPYSINFVVLRDMVMSLSEFEDEKNRSSEKILEAIQIAWQEEHD</sequence>
<name>A0ABX5RAE3_9PSED</name>
<organism evidence="1 2">
    <name type="scientific">Candidatus Pseudomonas adelgestsugas</name>
    <dbReference type="NCBI Taxonomy" id="1302376"/>
    <lineage>
        <taxon>Bacteria</taxon>
        <taxon>Pseudomonadati</taxon>
        <taxon>Pseudomonadota</taxon>
        <taxon>Gammaproteobacteria</taxon>
        <taxon>Pseudomonadales</taxon>
        <taxon>Pseudomonadaceae</taxon>
        <taxon>Pseudomonas</taxon>
    </lineage>
</organism>
<evidence type="ECO:0000313" key="1">
    <source>
        <dbReference type="EMBL" id="QAX82259.1"/>
    </source>
</evidence>